<dbReference type="InterPro" id="IPR046541">
    <property type="entry name" value="DUF6606"/>
</dbReference>
<comment type="caution">
    <text evidence="2">The sequence shown here is derived from an EMBL/GenBank/DDBJ whole genome shotgun (WGS) entry which is preliminary data.</text>
</comment>
<sequence length="175" mass="19639">MCNKNIVSSRASLMLSAVSAITFPPQILQSDVDKKQLEMSLAELPIRGGFLPIHVREQNVGILLYWHNDAIHIESFELSARNKAVTIIVGRLLRAFPGPTMVMNRATFEEPGFRAFITQTISRMSHQPIAGTKLRVKKAGQKHDETRDTTYPKMVIELLISTLRPRCTDIASVQI</sequence>
<name>A0A1V6RNZ0_9EURO</name>
<proteinExistence type="predicted"/>
<feature type="domain" description="DUF6606" evidence="1">
    <location>
        <begin position="29"/>
        <end position="171"/>
    </location>
</feature>
<dbReference type="Pfam" id="PF20255">
    <property type="entry name" value="DUF6606"/>
    <property type="match status" value="1"/>
</dbReference>
<dbReference type="Proteomes" id="UP000191612">
    <property type="component" value="Unassembled WGS sequence"/>
</dbReference>
<gene>
    <name evidence="2" type="ORF">PENSOL_c001G02889</name>
</gene>
<organism evidence="2 3">
    <name type="scientific">Penicillium solitum</name>
    <dbReference type="NCBI Taxonomy" id="60172"/>
    <lineage>
        <taxon>Eukaryota</taxon>
        <taxon>Fungi</taxon>
        <taxon>Dikarya</taxon>
        <taxon>Ascomycota</taxon>
        <taxon>Pezizomycotina</taxon>
        <taxon>Eurotiomycetes</taxon>
        <taxon>Eurotiomycetidae</taxon>
        <taxon>Eurotiales</taxon>
        <taxon>Aspergillaceae</taxon>
        <taxon>Penicillium</taxon>
    </lineage>
</organism>
<evidence type="ECO:0000313" key="3">
    <source>
        <dbReference type="Proteomes" id="UP000191612"/>
    </source>
</evidence>
<accession>A0A1V6RNZ0</accession>
<evidence type="ECO:0000313" key="2">
    <source>
        <dbReference type="EMBL" id="OQE03497.1"/>
    </source>
</evidence>
<protein>
    <recommendedName>
        <fullName evidence="1">DUF6606 domain-containing protein</fullName>
    </recommendedName>
</protein>
<evidence type="ECO:0000259" key="1">
    <source>
        <dbReference type="Pfam" id="PF20255"/>
    </source>
</evidence>
<dbReference type="AlphaFoldDB" id="A0A1V6RNZ0"/>
<reference evidence="3" key="1">
    <citation type="journal article" date="2017" name="Nat. Microbiol.">
        <title>Global analysis of biosynthetic gene clusters reveals vast potential of secondary metabolite production in Penicillium species.</title>
        <authorList>
            <person name="Nielsen J.C."/>
            <person name="Grijseels S."/>
            <person name="Prigent S."/>
            <person name="Ji B."/>
            <person name="Dainat J."/>
            <person name="Nielsen K.F."/>
            <person name="Frisvad J.C."/>
            <person name="Workman M."/>
            <person name="Nielsen J."/>
        </authorList>
    </citation>
    <scope>NUCLEOTIDE SEQUENCE [LARGE SCALE GENOMIC DNA]</scope>
    <source>
        <strain evidence="3">IBT 29525</strain>
    </source>
</reference>
<dbReference type="STRING" id="60172.A0A1V6RNZ0"/>
<dbReference type="EMBL" id="MDYO01000001">
    <property type="protein sequence ID" value="OQE03497.1"/>
    <property type="molecule type" value="Genomic_DNA"/>
</dbReference>
<keyword evidence="3" id="KW-1185">Reference proteome</keyword>